<dbReference type="EMBL" id="BA000007">
    <property type="protein sequence ID" value="BAB34272.1"/>
    <property type="molecule type" value="Genomic_DNA"/>
</dbReference>
<dbReference type="PATRIC" id="fig|386585.9.peg.964"/>
<dbReference type="GeneID" id="917597"/>
<keyword evidence="2" id="KW-1185">Reference proteome</keyword>
<name>A0A0H3JCX7_ECO57</name>
<dbReference type="STRING" id="155864.Z1827"/>
<organism evidence="1 2">
    <name type="scientific">Escherichia coli O157:H7</name>
    <dbReference type="NCBI Taxonomy" id="83334"/>
    <lineage>
        <taxon>Bacteria</taxon>
        <taxon>Pseudomonadati</taxon>
        <taxon>Pseudomonadota</taxon>
        <taxon>Gammaproteobacteria</taxon>
        <taxon>Enterobacterales</taxon>
        <taxon>Enterobacteriaceae</taxon>
        <taxon>Escherichia</taxon>
    </lineage>
</organism>
<gene>
    <name evidence="1" type="ORF">ECs_0849</name>
</gene>
<accession>A0A0H3JCX7</accession>
<dbReference type="RefSeq" id="NP_308876.1">
    <property type="nucleotide sequence ID" value="NC_002695.1"/>
</dbReference>
<evidence type="ECO:0000313" key="1">
    <source>
        <dbReference type="EMBL" id="BAB34272.1"/>
    </source>
</evidence>
<reference evidence="1 2" key="2">
    <citation type="journal article" date="2001" name="DNA Res.">
        <title>Complete genome sequence of enterohemorrhagic Escherichia coli O157:H7 and genomic comparison with a laboratory strain K-12.</title>
        <authorList>
            <person name="Hayashi T."/>
            <person name="Makino K."/>
            <person name="Ohnishi M."/>
            <person name="Kurokawa K."/>
            <person name="Ishii K."/>
            <person name="Yokoyama K."/>
            <person name="Han C.G."/>
            <person name="Ohtsubo E."/>
            <person name="Nakayama K."/>
            <person name="Murata T."/>
            <person name="Tanaka M."/>
            <person name="Tobe T."/>
            <person name="Iida T."/>
            <person name="Takami H."/>
            <person name="Honda T."/>
            <person name="Sasakawa C."/>
            <person name="Ogasawara N."/>
            <person name="Yasunaga T."/>
            <person name="Kuhara S."/>
            <person name="Shiba T."/>
            <person name="Hattori M."/>
            <person name="Shinagawa H."/>
        </authorList>
    </citation>
    <scope>NUCLEOTIDE SEQUENCE [LARGE SCALE GENOMIC DNA]</scope>
    <source>
        <strain evidence="2">O157:H7 / Sakai / RIMD 0509952 / EHEC</strain>
    </source>
</reference>
<sequence>MELVTNCVVGNSWRITEMGNVAEDWQMAMIRFIIGFGDRLDGHF</sequence>
<evidence type="ECO:0000313" key="2">
    <source>
        <dbReference type="Proteomes" id="UP000000558"/>
    </source>
</evidence>
<dbReference type="HOGENOM" id="CLU_3251578_0_0_6"/>
<proteinExistence type="predicted"/>
<dbReference type="Proteomes" id="UP000000558">
    <property type="component" value="Chromosome"/>
</dbReference>
<dbReference type="AlphaFoldDB" id="A0A0H3JCX7"/>
<reference evidence="1 2" key="1">
    <citation type="journal article" date="2000" name="Syst. Appl. Microbiol.">
        <title>Comparative analysis of the whole set of rRNA operons between an enterohemorrhagic Escherichia coli O157:H7 Sakai strain and an Escherichia coli K-12 strain MG1655.</title>
        <authorList>
            <person name="Ohnishi M."/>
            <person name="Murata T."/>
            <person name="Nakayama K."/>
            <person name="Kuhara S."/>
            <person name="Hattori M."/>
            <person name="Kurokawa K."/>
            <person name="Yasunaga T."/>
            <person name="Yokoyama K."/>
            <person name="Makino K."/>
            <person name="Shinagawa H."/>
            <person name="Hayashi T."/>
        </authorList>
    </citation>
    <scope>NUCLEOTIDE SEQUENCE [LARGE SCALE GENOMIC DNA]</scope>
    <source>
        <strain evidence="2">O157:H7 / Sakai / RIMD 0509952 / EHEC</strain>
    </source>
</reference>
<dbReference type="KEGG" id="ecs:ECs_0849"/>
<protein>
    <submittedName>
        <fullName evidence="1">Uncharacterized protein</fullName>
    </submittedName>
</protein>